<comment type="caution">
    <text evidence="1">The sequence shown here is derived from an EMBL/GenBank/DDBJ whole genome shotgun (WGS) entry which is preliminary data.</text>
</comment>
<dbReference type="EMBL" id="JARK01001354">
    <property type="protein sequence ID" value="EYC21989.1"/>
    <property type="molecule type" value="Genomic_DNA"/>
</dbReference>
<accession>A0A016V2V0</accession>
<dbReference type="Proteomes" id="UP000024635">
    <property type="component" value="Unassembled WGS sequence"/>
</dbReference>
<evidence type="ECO:0000313" key="1">
    <source>
        <dbReference type="EMBL" id="EYC21989.1"/>
    </source>
</evidence>
<evidence type="ECO:0000313" key="2">
    <source>
        <dbReference type="Proteomes" id="UP000024635"/>
    </source>
</evidence>
<gene>
    <name evidence="1" type="primary">Acey_s0018.g3649</name>
    <name evidence="1" type="ORF">Y032_0018g3649</name>
</gene>
<dbReference type="AlphaFoldDB" id="A0A016V2V0"/>
<keyword evidence="2" id="KW-1185">Reference proteome</keyword>
<reference evidence="2" key="1">
    <citation type="journal article" date="2015" name="Nat. Genet.">
        <title>The genome and transcriptome of the zoonotic hookworm Ancylostoma ceylanicum identify infection-specific gene families.</title>
        <authorList>
            <person name="Schwarz E.M."/>
            <person name="Hu Y."/>
            <person name="Antoshechkin I."/>
            <person name="Miller M.M."/>
            <person name="Sternberg P.W."/>
            <person name="Aroian R.V."/>
        </authorList>
    </citation>
    <scope>NUCLEOTIDE SEQUENCE</scope>
    <source>
        <strain evidence="2">HY135</strain>
    </source>
</reference>
<dbReference type="OrthoDB" id="10578812at2759"/>
<sequence length="98" mass="11271">MKMNTGHSSRSENRVSDTCASRSIPTFHITGWKATFPAEIFINDHTYIPKNSRVDPSELKDSERRHLKGRGCKAYSRMIVRGTVYSSRDYCRESLKSQ</sequence>
<organism evidence="1 2">
    <name type="scientific">Ancylostoma ceylanicum</name>
    <dbReference type="NCBI Taxonomy" id="53326"/>
    <lineage>
        <taxon>Eukaryota</taxon>
        <taxon>Metazoa</taxon>
        <taxon>Ecdysozoa</taxon>
        <taxon>Nematoda</taxon>
        <taxon>Chromadorea</taxon>
        <taxon>Rhabditida</taxon>
        <taxon>Rhabditina</taxon>
        <taxon>Rhabditomorpha</taxon>
        <taxon>Strongyloidea</taxon>
        <taxon>Ancylostomatidae</taxon>
        <taxon>Ancylostomatinae</taxon>
        <taxon>Ancylostoma</taxon>
    </lineage>
</organism>
<proteinExistence type="predicted"/>
<name>A0A016V2V0_9BILA</name>
<protein>
    <submittedName>
        <fullName evidence="1">Uncharacterized protein</fullName>
    </submittedName>
</protein>